<dbReference type="AlphaFoldDB" id="A0A015J5S2"/>
<keyword evidence="3" id="KW-1185">Reference proteome</keyword>
<evidence type="ECO:0000313" key="2">
    <source>
        <dbReference type="EMBL" id="EXX62090.1"/>
    </source>
</evidence>
<dbReference type="SMR" id="A0A015J5S2"/>
<evidence type="ECO:0000259" key="1">
    <source>
        <dbReference type="PROSITE" id="PS50011"/>
    </source>
</evidence>
<keyword evidence="2" id="KW-0418">Kinase</keyword>
<dbReference type="GO" id="GO:0005524">
    <property type="term" value="F:ATP binding"/>
    <property type="evidence" value="ECO:0007669"/>
    <property type="project" value="InterPro"/>
</dbReference>
<keyword evidence="2" id="KW-0808">Transferase</keyword>
<dbReference type="HOGENOM" id="CLU_000288_102_3_1"/>
<dbReference type="Pfam" id="PF08238">
    <property type="entry name" value="Sel1"/>
    <property type="match status" value="2"/>
</dbReference>
<dbReference type="SMART" id="SM00671">
    <property type="entry name" value="SEL1"/>
    <property type="match status" value="2"/>
</dbReference>
<reference evidence="2 3" key="1">
    <citation type="submission" date="2014-02" db="EMBL/GenBank/DDBJ databases">
        <title>Single nucleus genome sequencing reveals high similarity among nuclei of an endomycorrhizal fungus.</title>
        <authorList>
            <person name="Lin K."/>
            <person name="Geurts R."/>
            <person name="Zhang Z."/>
            <person name="Limpens E."/>
            <person name="Saunders D.G."/>
            <person name="Mu D."/>
            <person name="Pang E."/>
            <person name="Cao H."/>
            <person name="Cha H."/>
            <person name="Lin T."/>
            <person name="Zhou Q."/>
            <person name="Shang Y."/>
            <person name="Li Y."/>
            <person name="Ivanov S."/>
            <person name="Sharma T."/>
            <person name="Velzen R.V."/>
            <person name="Ruijter N.D."/>
            <person name="Aanen D.K."/>
            <person name="Win J."/>
            <person name="Kamoun S."/>
            <person name="Bisseling T."/>
            <person name="Huang S."/>
        </authorList>
    </citation>
    <scope>NUCLEOTIDE SEQUENCE [LARGE SCALE GENOMIC DNA]</scope>
    <source>
        <strain evidence="3">DAOM197198w</strain>
    </source>
</reference>
<protein>
    <submittedName>
        <fullName evidence="2">Polo kinase CDC5</fullName>
    </submittedName>
</protein>
<dbReference type="Gene3D" id="1.20.930.20">
    <property type="entry name" value="Adaptor protein Cbl, N-terminal domain"/>
    <property type="match status" value="1"/>
</dbReference>
<dbReference type="SUPFAM" id="SSF56112">
    <property type="entry name" value="Protein kinase-like (PK-like)"/>
    <property type="match status" value="1"/>
</dbReference>
<dbReference type="GO" id="GO:0007166">
    <property type="term" value="P:cell surface receptor signaling pathway"/>
    <property type="evidence" value="ECO:0007669"/>
    <property type="project" value="InterPro"/>
</dbReference>
<dbReference type="InterPro" id="IPR011009">
    <property type="entry name" value="Kinase-like_dom_sf"/>
</dbReference>
<dbReference type="PROSITE" id="PS50011">
    <property type="entry name" value="PROTEIN_KINASE_DOM"/>
    <property type="match status" value="1"/>
</dbReference>
<evidence type="ECO:0000313" key="3">
    <source>
        <dbReference type="Proteomes" id="UP000022910"/>
    </source>
</evidence>
<comment type="caution">
    <text evidence="2">The sequence shown here is derived from an EMBL/GenBank/DDBJ whole genome shotgun (WGS) entry which is preliminary data.</text>
</comment>
<dbReference type="InterPro" id="IPR011990">
    <property type="entry name" value="TPR-like_helical_dom_sf"/>
</dbReference>
<dbReference type="InterPro" id="IPR051681">
    <property type="entry name" value="Ser/Thr_Kinases-Pseudokinases"/>
</dbReference>
<dbReference type="GO" id="GO:0004674">
    <property type="term" value="F:protein serine/threonine kinase activity"/>
    <property type="evidence" value="ECO:0007669"/>
    <property type="project" value="TreeGrafter"/>
</dbReference>
<proteinExistence type="predicted"/>
<dbReference type="InterPro" id="IPR006597">
    <property type="entry name" value="Sel1-like"/>
</dbReference>
<dbReference type="PROSITE" id="PS00109">
    <property type="entry name" value="PROTEIN_KINASE_TYR"/>
    <property type="match status" value="1"/>
</dbReference>
<dbReference type="Gene3D" id="1.25.40.10">
    <property type="entry name" value="Tetratricopeptide repeat domain"/>
    <property type="match status" value="1"/>
</dbReference>
<dbReference type="InterPro" id="IPR054000">
    <property type="entry name" value="MLKL_N"/>
</dbReference>
<dbReference type="PANTHER" id="PTHR44329">
    <property type="entry name" value="SERINE/THREONINE-PROTEIN KINASE TNNI3K-RELATED"/>
    <property type="match status" value="1"/>
</dbReference>
<accession>A0A015J5S2</accession>
<dbReference type="Proteomes" id="UP000022910">
    <property type="component" value="Unassembled WGS sequence"/>
</dbReference>
<dbReference type="Gene3D" id="1.10.510.10">
    <property type="entry name" value="Transferase(Phosphotransferase) domain 1"/>
    <property type="match status" value="1"/>
</dbReference>
<dbReference type="InterPro" id="IPR008266">
    <property type="entry name" value="Tyr_kinase_AS"/>
</dbReference>
<dbReference type="SUPFAM" id="SSF81901">
    <property type="entry name" value="HCP-like"/>
    <property type="match status" value="1"/>
</dbReference>
<dbReference type="InterPro" id="IPR036537">
    <property type="entry name" value="Adaptor_Cbl_N_dom_sf"/>
</dbReference>
<gene>
    <name evidence="2" type="ORF">RirG_165040</name>
</gene>
<sequence>MNNVKDAVGIVGDAIGPYIPLIQTASSLITKIIEICEAAEYNKKVCNALAERVEITRVPMELLKVRKKKNEKELRNESYYNAFYKFIYVLEEIEKYTKEISKYHGFRKYVKAISVKEKFIKLTEKYDNTMNDLHFAVTVDNEERRRDDEEALAEIFIEFDKYLKSVDNKVDKVYEEVMYIKKHIDDKTFHGANKIDSKYLELPLRGKSDDKRGKHPNYVVKRIYRGQEVACKSNSTTEDDTKVQGHLEILIKLSECKHILRFYGVSKIDDDNVRVFEWAHYGTLKELYEKKDIQWHYKVRFALNICRGLLFLQNAEILHHDLRCENILITESLEPKIYNFKLARYTFGNTTTLKEEDNEAVRWLAPEKLISFMAKYTTQCEIFSFGILLWELAFEKIPYGSLRVDEIKDFVIKGGREIIKFGDSTPEISKLQENYKEIIINIWKNNPQERISFLKAFDMLDGLYNSISYMFDKNMPALLDDKTLDLDGSKEIYDLVLPDEDISPIVQIIPLDEGIQAYKMHEHQKAWECFEYHAANENITAKYWKGRYLWDGFLDGIKEREEGRELLKEAADEGHPDAQLFYAFTLKNVLAEKDNKNTFIKYITKAAEGNNNFAQFNLGDIYYKGKLKIQKNENEGIKWLRKAALNDNNKAIQFLEEKGISLY</sequence>
<organism evidence="2 3">
    <name type="scientific">Rhizophagus irregularis (strain DAOM 197198w)</name>
    <name type="common">Glomus intraradices</name>
    <dbReference type="NCBI Taxonomy" id="1432141"/>
    <lineage>
        <taxon>Eukaryota</taxon>
        <taxon>Fungi</taxon>
        <taxon>Fungi incertae sedis</taxon>
        <taxon>Mucoromycota</taxon>
        <taxon>Glomeromycotina</taxon>
        <taxon>Glomeromycetes</taxon>
        <taxon>Glomerales</taxon>
        <taxon>Glomeraceae</taxon>
        <taxon>Rhizophagus</taxon>
    </lineage>
</organism>
<dbReference type="InterPro" id="IPR000719">
    <property type="entry name" value="Prot_kinase_dom"/>
</dbReference>
<dbReference type="Pfam" id="PF22215">
    <property type="entry name" value="MLKL_N"/>
    <property type="match status" value="1"/>
</dbReference>
<dbReference type="CDD" id="cd21037">
    <property type="entry name" value="MLKL_NTD"/>
    <property type="match status" value="1"/>
</dbReference>
<dbReference type="Pfam" id="PF07714">
    <property type="entry name" value="PK_Tyr_Ser-Thr"/>
    <property type="match status" value="1"/>
</dbReference>
<dbReference type="EMBL" id="JEMT01024907">
    <property type="protein sequence ID" value="EXX62090.1"/>
    <property type="molecule type" value="Genomic_DNA"/>
</dbReference>
<dbReference type="InterPro" id="IPR001245">
    <property type="entry name" value="Ser-Thr/Tyr_kinase_cat_dom"/>
</dbReference>
<dbReference type="InterPro" id="IPR059179">
    <property type="entry name" value="MLKL-like_MCAfunc"/>
</dbReference>
<name>A0A015J5S2_RHIIW</name>
<feature type="domain" description="Protein kinase" evidence="1">
    <location>
        <begin position="206"/>
        <end position="464"/>
    </location>
</feature>